<evidence type="ECO:0000313" key="2">
    <source>
        <dbReference type="EMBL" id="RSH86307.1"/>
    </source>
</evidence>
<feature type="region of interest" description="Disordered" evidence="1">
    <location>
        <begin position="112"/>
        <end position="261"/>
    </location>
</feature>
<feature type="compositionally biased region" description="Basic and acidic residues" evidence="1">
    <location>
        <begin position="192"/>
        <end position="205"/>
    </location>
</feature>
<evidence type="ECO:0000256" key="1">
    <source>
        <dbReference type="SAM" id="MobiDB-lite"/>
    </source>
</evidence>
<accession>A0A427Y5E3</accession>
<organism evidence="2 3">
    <name type="scientific">Apiotrichum porosum</name>
    <dbReference type="NCBI Taxonomy" id="105984"/>
    <lineage>
        <taxon>Eukaryota</taxon>
        <taxon>Fungi</taxon>
        <taxon>Dikarya</taxon>
        <taxon>Basidiomycota</taxon>
        <taxon>Agaricomycotina</taxon>
        <taxon>Tremellomycetes</taxon>
        <taxon>Trichosporonales</taxon>
        <taxon>Trichosporonaceae</taxon>
        <taxon>Apiotrichum</taxon>
    </lineage>
</organism>
<evidence type="ECO:0000313" key="3">
    <source>
        <dbReference type="Proteomes" id="UP000279236"/>
    </source>
</evidence>
<name>A0A427Y5E3_9TREE</name>
<comment type="caution">
    <text evidence="2">The sequence shown here is derived from an EMBL/GenBank/DDBJ whole genome shotgun (WGS) entry which is preliminary data.</text>
</comment>
<dbReference type="AlphaFoldDB" id="A0A427Y5E3"/>
<feature type="compositionally biased region" description="Basic and acidic residues" evidence="1">
    <location>
        <begin position="112"/>
        <end position="123"/>
    </location>
</feature>
<reference evidence="2 3" key="1">
    <citation type="submission" date="2018-11" db="EMBL/GenBank/DDBJ databases">
        <title>Genome sequence of Apiotrichum porosum DSM 27194.</title>
        <authorList>
            <person name="Aliyu H."/>
            <person name="Gorte O."/>
            <person name="Ochsenreither K."/>
        </authorList>
    </citation>
    <scope>NUCLEOTIDE SEQUENCE [LARGE SCALE GENOMIC DNA]</scope>
    <source>
        <strain evidence="2 3">DSM 27194</strain>
    </source>
</reference>
<sequence>MRRHILSAEEHLALGIQKASSWTEEDPLYQSPLTCDKCSLDNEQCYIPPLRIGDVKDYYTVFARCDGCRTQQHVCNIFTRRGKHQWKFTAASGTFSLVRLPQHIIKQRERITRNAKNFRERQGVVHRKRKRSKPVAQYNAPQSDRPKSLLNKQTSKYSLRRRKQSPSPSASESDSDSDWTAACTPQPLDSHSQPDDAESPRESHNDPASPNAGSVDEEMSGELDSYHALVDDNGHSSRAPQLPDTATRSNPTQDWERQPYAGLSTEDLVTLLVRRDEQLKENDNIAQALMQKLHTIAQLGSQISQAATV</sequence>
<proteinExistence type="predicted"/>
<keyword evidence="3" id="KW-1185">Reference proteome</keyword>
<feature type="compositionally biased region" description="Basic residues" evidence="1">
    <location>
        <begin position="124"/>
        <end position="133"/>
    </location>
</feature>
<protein>
    <submittedName>
        <fullName evidence="2">Uncharacterized protein</fullName>
    </submittedName>
</protein>
<dbReference type="EMBL" id="RSCE01000002">
    <property type="protein sequence ID" value="RSH86307.1"/>
    <property type="molecule type" value="Genomic_DNA"/>
</dbReference>
<feature type="compositionally biased region" description="Polar residues" evidence="1">
    <location>
        <begin position="236"/>
        <end position="253"/>
    </location>
</feature>
<dbReference type="Proteomes" id="UP000279236">
    <property type="component" value="Unassembled WGS sequence"/>
</dbReference>
<gene>
    <name evidence="2" type="ORF">EHS24_004549</name>
</gene>
<dbReference type="GeneID" id="39589092"/>
<dbReference type="RefSeq" id="XP_028479092.1">
    <property type="nucleotide sequence ID" value="XM_028620120.1"/>
</dbReference>